<comment type="similarity">
    <text evidence="2">Belongs to the bacterial solute-binding protein 5 family.</text>
</comment>
<gene>
    <name evidence="7" type="ORF">ACFO4N_11405</name>
</gene>
<dbReference type="EMBL" id="JBHSFW010000007">
    <property type="protein sequence ID" value="MFC4619319.1"/>
    <property type="molecule type" value="Genomic_DNA"/>
</dbReference>
<name>A0ABV9GM63_9BACL</name>
<dbReference type="CDD" id="cd08504">
    <property type="entry name" value="PBP2_OppA"/>
    <property type="match status" value="1"/>
</dbReference>
<dbReference type="InterPro" id="IPR023765">
    <property type="entry name" value="SBP_5_CS"/>
</dbReference>
<reference evidence="8" key="1">
    <citation type="journal article" date="2019" name="Int. J. Syst. Evol. Microbiol.">
        <title>The Global Catalogue of Microorganisms (GCM) 10K type strain sequencing project: providing services to taxonomists for standard genome sequencing and annotation.</title>
        <authorList>
            <consortium name="The Broad Institute Genomics Platform"/>
            <consortium name="The Broad Institute Genome Sequencing Center for Infectious Disease"/>
            <person name="Wu L."/>
            <person name="Ma J."/>
        </authorList>
    </citation>
    <scope>NUCLEOTIDE SEQUENCE [LARGE SCALE GENOMIC DNA]</scope>
    <source>
        <strain evidence="8">CGMCC 1.16306</strain>
    </source>
</reference>
<sequence length="557" mass="62304">MGKGTLMMSLLLVFALVLSACASGASQGTTGKSDSQKTNELADKQVLNLTDSDDIPTLDITHATDTSSFQEIYMLESGLMTVYSNKTEPDLAAGNPKVSKDGKTYTFTIRDDAKWSDGSPVTANDFVFSWHHMVDPKSGAEYAYIYGSANIKNAAQIMDKNSDLYGKVDQLGIKALDEKTLQITLDKPTPYFLSLMSFPPFFPIKEDFYKQQGDQYALEPNKLLYNGPYVMKQWSHGSGWTLVKNEKYWDAKHITIDQVNYKVVKDVGTKVNLYNTDKIDVTGLVDQFVNQYKNSSEFTSTPGNCVFYLSLNFKKVPAFKNKKLRQAMAMSIDRDSLVNVLLNDGSVPAHFIVPKNFTKGPDGKDFRAAAPKGYLLGSKQEAKKLWDEAKKELGIHSLKIEYLTTDTPHSQKMGEYVADQIEKNLPGLKITINKQPWGNYLKLGKEGNYNIGGGSGWCPDYQDPMTFLDMWTSDQNDGGWSNQTYDNLIKQAANEGNDPAKRWKTLQEAEKVLVTEAPVIPTYQNGSARLVKSFVKGLDFPSYGPDTDYRHAKVYKH</sequence>
<accession>A0ABV9GM63</accession>
<dbReference type="PANTHER" id="PTHR30290">
    <property type="entry name" value="PERIPLASMIC BINDING COMPONENT OF ABC TRANSPORTER"/>
    <property type="match status" value="1"/>
</dbReference>
<dbReference type="PROSITE" id="PS01040">
    <property type="entry name" value="SBP_BACTERIAL_5"/>
    <property type="match status" value="1"/>
</dbReference>
<keyword evidence="3" id="KW-0813">Transport</keyword>
<dbReference type="PANTHER" id="PTHR30290:SF10">
    <property type="entry name" value="PERIPLASMIC OLIGOPEPTIDE-BINDING PROTEIN-RELATED"/>
    <property type="match status" value="1"/>
</dbReference>
<evidence type="ECO:0000256" key="5">
    <source>
        <dbReference type="SAM" id="SignalP"/>
    </source>
</evidence>
<feature type="signal peptide" evidence="5">
    <location>
        <begin position="1"/>
        <end position="22"/>
    </location>
</feature>
<evidence type="ECO:0000259" key="6">
    <source>
        <dbReference type="Pfam" id="PF00496"/>
    </source>
</evidence>
<dbReference type="PROSITE" id="PS51257">
    <property type="entry name" value="PROKAR_LIPOPROTEIN"/>
    <property type="match status" value="1"/>
</dbReference>
<keyword evidence="4 5" id="KW-0732">Signal</keyword>
<evidence type="ECO:0000256" key="4">
    <source>
        <dbReference type="ARBA" id="ARBA00022729"/>
    </source>
</evidence>
<dbReference type="InterPro" id="IPR000914">
    <property type="entry name" value="SBP_5_dom"/>
</dbReference>
<organism evidence="7 8">
    <name type="scientific">Camelliibacillus cellulosilyticus</name>
    <dbReference type="NCBI Taxonomy" id="2174486"/>
    <lineage>
        <taxon>Bacteria</taxon>
        <taxon>Bacillati</taxon>
        <taxon>Bacillota</taxon>
        <taxon>Bacilli</taxon>
        <taxon>Bacillales</taxon>
        <taxon>Sporolactobacillaceae</taxon>
        <taxon>Camelliibacillus</taxon>
    </lineage>
</organism>
<dbReference type="RefSeq" id="WP_376846460.1">
    <property type="nucleotide sequence ID" value="NZ_JBHSFW010000007.1"/>
</dbReference>
<dbReference type="Gene3D" id="3.90.76.10">
    <property type="entry name" value="Dipeptide-binding Protein, Domain 1"/>
    <property type="match status" value="1"/>
</dbReference>
<comment type="caution">
    <text evidence="7">The sequence shown here is derived from an EMBL/GenBank/DDBJ whole genome shotgun (WGS) entry which is preliminary data.</text>
</comment>
<keyword evidence="8" id="KW-1185">Reference proteome</keyword>
<dbReference type="Proteomes" id="UP001596022">
    <property type="component" value="Unassembled WGS sequence"/>
</dbReference>
<proteinExistence type="inferred from homology"/>
<comment type="subcellular location">
    <subcellularLocation>
        <location evidence="1">Cell membrane</location>
        <topology evidence="1">Lipid-anchor</topology>
    </subcellularLocation>
</comment>
<dbReference type="Pfam" id="PF00496">
    <property type="entry name" value="SBP_bac_5"/>
    <property type="match status" value="1"/>
</dbReference>
<dbReference type="Gene3D" id="3.10.105.10">
    <property type="entry name" value="Dipeptide-binding Protein, Domain 3"/>
    <property type="match status" value="1"/>
</dbReference>
<feature type="domain" description="Solute-binding protein family 5" evidence="6">
    <location>
        <begin position="87"/>
        <end position="478"/>
    </location>
</feature>
<dbReference type="Gene3D" id="3.40.190.10">
    <property type="entry name" value="Periplasmic binding protein-like II"/>
    <property type="match status" value="1"/>
</dbReference>
<dbReference type="InterPro" id="IPR030678">
    <property type="entry name" value="Peptide/Ni-bd"/>
</dbReference>
<evidence type="ECO:0000256" key="3">
    <source>
        <dbReference type="ARBA" id="ARBA00022448"/>
    </source>
</evidence>
<evidence type="ECO:0000313" key="8">
    <source>
        <dbReference type="Proteomes" id="UP001596022"/>
    </source>
</evidence>
<protein>
    <submittedName>
        <fullName evidence="7">Peptide ABC transporter substrate-binding protein</fullName>
    </submittedName>
</protein>
<dbReference type="PIRSF" id="PIRSF002741">
    <property type="entry name" value="MppA"/>
    <property type="match status" value="1"/>
</dbReference>
<dbReference type="InterPro" id="IPR039424">
    <property type="entry name" value="SBP_5"/>
</dbReference>
<evidence type="ECO:0000313" key="7">
    <source>
        <dbReference type="EMBL" id="MFC4619319.1"/>
    </source>
</evidence>
<evidence type="ECO:0000256" key="1">
    <source>
        <dbReference type="ARBA" id="ARBA00004193"/>
    </source>
</evidence>
<evidence type="ECO:0000256" key="2">
    <source>
        <dbReference type="ARBA" id="ARBA00005695"/>
    </source>
</evidence>
<feature type="chain" id="PRO_5047539588" evidence="5">
    <location>
        <begin position="23"/>
        <end position="557"/>
    </location>
</feature>
<dbReference type="SUPFAM" id="SSF53850">
    <property type="entry name" value="Periplasmic binding protein-like II"/>
    <property type="match status" value="1"/>
</dbReference>